<evidence type="ECO:0000313" key="2">
    <source>
        <dbReference type="EMBL" id="KAK1753877.1"/>
    </source>
</evidence>
<protein>
    <submittedName>
        <fullName evidence="2">Uncharacterized protein</fullName>
    </submittedName>
</protein>
<sequence>MQVFFPSPWHLETREREPWEPPSTPPPRTRLAALPKCRSGLAAQPRSTDRFATQTPAGWTGSDWRGRRLTPSICPIATRAPSRIEFTPLVLVACDAPCDLPAPGSRPIASGERSKRKKQATVCPAGRMRLIAPDSINVAVDVQRIGPRPAGQPQSAIRPSVHLPFLAAGPASDSAGIHTVLAPRTATPSTCRQLRPHGWCTRSLTLSLLSPKILPQSHLIMATAGCQTGVAQLGKCNPRHPYMPRQIYASHHLMKSSRSSIALPEWRQLNSPRGGFLVPI</sequence>
<feature type="region of interest" description="Disordered" evidence="1">
    <location>
        <begin position="42"/>
        <end position="64"/>
    </location>
</feature>
<gene>
    <name evidence="2" type="ORF">QBC47DRAFT_31794</name>
</gene>
<organism evidence="2 3">
    <name type="scientific">Echria macrotheca</name>
    <dbReference type="NCBI Taxonomy" id="438768"/>
    <lineage>
        <taxon>Eukaryota</taxon>
        <taxon>Fungi</taxon>
        <taxon>Dikarya</taxon>
        <taxon>Ascomycota</taxon>
        <taxon>Pezizomycotina</taxon>
        <taxon>Sordariomycetes</taxon>
        <taxon>Sordariomycetidae</taxon>
        <taxon>Sordariales</taxon>
        <taxon>Schizotheciaceae</taxon>
        <taxon>Echria</taxon>
    </lineage>
</organism>
<comment type="caution">
    <text evidence="2">The sequence shown here is derived from an EMBL/GenBank/DDBJ whole genome shotgun (WGS) entry which is preliminary data.</text>
</comment>
<dbReference type="AlphaFoldDB" id="A0AAJ0BBU6"/>
<accession>A0AAJ0BBU6</accession>
<name>A0AAJ0BBU6_9PEZI</name>
<evidence type="ECO:0000256" key="1">
    <source>
        <dbReference type="SAM" id="MobiDB-lite"/>
    </source>
</evidence>
<proteinExistence type="predicted"/>
<reference evidence="2" key="1">
    <citation type="submission" date="2023-06" db="EMBL/GenBank/DDBJ databases">
        <title>Genome-scale phylogeny and comparative genomics of the fungal order Sordariales.</title>
        <authorList>
            <consortium name="Lawrence Berkeley National Laboratory"/>
            <person name="Hensen N."/>
            <person name="Bonometti L."/>
            <person name="Westerberg I."/>
            <person name="Brannstrom I.O."/>
            <person name="Guillou S."/>
            <person name="Cros-Aarteil S."/>
            <person name="Calhoun S."/>
            <person name="Haridas S."/>
            <person name="Kuo A."/>
            <person name="Mondo S."/>
            <person name="Pangilinan J."/>
            <person name="Riley R."/>
            <person name="Labutti K."/>
            <person name="Andreopoulos B."/>
            <person name="Lipzen A."/>
            <person name="Chen C."/>
            <person name="Yanf M."/>
            <person name="Daum C."/>
            <person name="Ng V."/>
            <person name="Clum A."/>
            <person name="Steindorff A."/>
            <person name="Ohm R."/>
            <person name="Martin F."/>
            <person name="Silar P."/>
            <person name="Natvig D."/>
            <person name="Lalanne C."/>
            <person name="Gautier V."/>
            <person name="Ament-Velasquez S.L."/>
            <person name="Kruys A."/>
            <person name="Hutchinson M.I."/>
            <person name="Powell A.J."/>
            <person name="Barry K."/>
            <person name="Miller A.N."/>
            <person name="Grigoriev I.V."/>
            <person name="Debuchy R."/>
            <person name="Gladieux P."/>
            <person name="Thoren M.H."/>
            <person name="Johannesson H."/>
        </authorList>
    </citation>
    <scope>NUCLEOTIDE SEQUENCE</scope>
    <source>
        <strain evidence="2">PSN4</strain>
    </source>
</reference>
<dbReference type="Proteomes" id="UP001239445">
    <property type="component" value="Unassembled WGS sequence"/>
</dbReference>
<dbReference type="EMBL" id="MU839836">
    <property type="protein sequence ID" value="KAK1753877.1"/>
    <property type="molecule type" value="Genomic_DNA"/>
</dbReference>
<evidence type="ECO:0000313" key="3">
    <source>
        <dbReference type="Proteomes" id="UP001239445"/>
    </source>
</evidence>
<keyword evidence="3" id="KW-1185">Reference proteome</keyword>